<sequence>MLSDAYCPEDGRPGLFLQDNQLLEVVNKFTKATGATQQDSNASSLVDIYSFWLNCSQVPSESRGHHYPKEFQQ</sequence>
<reference evidence="2" key="3">
    <citation type="submission" date="2025-05" db="UniProtKB">
        <authorList>
            <consortium name="Ensembl"/>
        </authorList>
    </citation>
    <scope>IDENTIFICATION</scope>
</reference>
<reference evidence="2" key="2">
    <citation type="submission" date="2019-03" db="EMBL/GenBank/DDBJ databases">
        <authorList>
            <person name="Warren W.C."/>
            <person name="Johnson G.S."/>
        </authorList>
    </citation>
    <scope>NUCLEOTIDE SEQUENCE [LARGE SCALE GENOMIC DNA]</scope>
    <source>
        <strain evidence="2">Basenji</strain>
    </source>
</reference>
<dbReference type="Ensembl" id="ENSCAFT00000095286.1">
    <property type="protein sequence ID" value="ENSCAFP00000068925.1"/>
    <property type="gene ID" value="ENSCAFG00000057626.1"/>
</dbReference>
<proteinExistence type="predicted"/>
<dbReference type="OrthoDB" id="5599646at2759"/>
<evidence type="ECO:0000313" key="3">
    <source>
        <dbReference type="Proteomes" id="UP000002254"/>
    </source>
</evidence>
<dbReference type="Proteomes" id="UP000002254">
    <property type="component" value="Chromosome 22"/>
</dbReference>
<evidence type="ECO:0000313" key="1">
    <source>
        <dbReference type="Ensembl" id="ENSCAFP00000068925.1"/>
    </source>
</evidence>
<dbReference type="AlphaFoldDB" id="A0A8C0N4J8"/>
<organism evidence="2 4">
    <name type="scientific">Canis lupus familiaris</name>
    <name type="common">Dog</name>
    <name type="synonym">Canis familiaris</name>
    <dbReference type="NCBI Taxonomy" id="9615"/>
    <lineage>
        <taxon>Eukaryota</taxon>
        <taxon>Metazoa</taxon>
        <taxon>Chordata</taxon>
        <taxon>Craniata</taxon>
        <taxon>Vertebrata</taxon>
        <taxon>Euteleostomi</taxon>
        <taxon>Mammalia</taxon>
        <taxon>Eutheria</taxon>
        <taxon>Laurasiatheria</taxon>
        <taxon>Carnivora</taxon>
        <taxon>Caniformia</taxon>
        <taxon>Canidae</taxon>
        <taxon>Canis</taxon>
    </lineage>
</organism>
<dbReference type="Proteomes" id="UP000694429">
    <property type="component" value="Chromosome 22"/>
</dbReference>
<evidence type="ECO:0000313" key="4">
    <source>
        <dbReference type="Proteomes" id="UP000694429"/>
    </source>
</evidence>
<reference evidence="1 3" key="1">
    <citation type="journal article" date="2005" name="Nature">
        <title>Genome sequence, comparative analysis and haplotype structure of the domestic dog.</title>
        <authorList>
            <consortium name="Broad Sequencing Platform"/>
            <person name="Lindblad-Toh K."/>
            <person name="Wade C.M."/>
            <person name="Mikkelsen T.S."/>
            <person name="Karlsson E.K."/>
            <person name="Jaffe D.B."/>
            <person name="Kamal M."/>
            <person name="Clamp M."/>
            <person name="Chang J.L."/>
            <person name="Kulbokas E.J. III"/>
            <person name="Zody M.C."/>
            <person name="Mauceli E."/>
            <person name="Xie X."/>
            <person name="Breen M."/>
            <person name="Wayne R.K."/>
            <person name="Ostrander E.A."/>
            <person name="Ponting C.P."/>
            <person name="Galibert F."/>
            <person name="Smith D.R."/>
            <person name="DeJong P.J."/>
            <person name="Kirkness E."/>
            <person name="Alvarez P."/>
            <person name="Biagi T."/>
            <person name="Brockman W."/>
            <person name="Butler J."/>
            <person name="Chin C.W."/>
            <person name="Cook A."/>
            <person name="Cuff J."/>
            <person name="Daly M.J."/>
            <person name="DeCaprio D."/>
            <person name="Gnerre S."/>
            <person name="Grabherr M."/>
            <person name="Kellis M."/>
            <person name="Kleber M."/>
            <person name="Bardeleben C."/>
            <person name="Goodstadt L."/>
            <person name="Heger A."/>
            <person name="Hitte C."/>
            <person name="Kim L."/>
            <person name="Koepfli K.P."/>
            <person name="Parker H.G."/>
            <person name="Pollinger J.P."/>
            <person name="Searle S.M."/>
            <person name="Sutter N.B."/>
            <person name="Thomas R."/>
            <person name="Webber C."/>
            <person name="Baldwin J."/>
            <person name="Abebe A."/>
            <person name="Abouelleil A."/>
            <person name="Aftuck L."/>
            <person name="Ait-Zahra M."/>
            <person name="Aldredge T."/>
            <person name="Allen N."/>
            <person name="An P."/>
            <person name="Anderson S."/>
            <person name="Antoine C."/>
            <person name="Arachchi H."/>
            <person name="Aslam A."/>
            <person name="Ayotte L."/>
            <person name="Bachantsang P."/>
            <person name="Barry A."/>
            <person name="Bayul T."/>
            <person name="Benamara M."/>
            <person name="Berlin A."/>
            <person name="Bessette D."/>
            <person name="Blitshteyn B."/>
            <person name="Bloom T."/>
            <person name="Blye J."/>
            <person name="Boguslavskiy L."/>
            <person name="Bonnet C."/>
            <person name="Boukhgalter B."/>
            <person name="Brown A."/>
            <person name="Cahill P."/>
            <person name="Calixte N."/>
            <person name="Camarata J."/>
            <person name="Cheshatsang Y."/>
            <person name="Chu J."/>
            <person name="Citroen M."/>
            <person name="Collymore A."/>
            <person name="Cooke P."/>
            <person name="Dawoe T."/>
            <person name="Daza R."/>
            <person name="Decktor K."/>
            <person name="DeGray S."/>
            <person name="Dhargay N."/>
            <person name="Dooley K."/>
            <person name="Dooley K."/>
            <person name="Dorje P."/>
            <person name="Dorjee K."/>
            <person name="Dorris L."/>
            <person name="Duffey N."/>
            <person name="Dupes A."/>
            <person name="Egbiremolen O."/>
            <person name="Elong R."/>
            <person name="Falk J."/>
            <person name="Farina A."/>
            <person name="Faro S."/>
            <person name="Ferguson D."/>
            <person name="Ferreira P."/>
            <person name="Fisher S."/>
            <person name="FitzGerald M."/>
            <person name="Foley K."/>
            <person name="Foley C."/>
            <person name="Franke A."/>
            <person name="Friedrich D."/>
            <person name="Gage D."/>
            <person name="Garber M."/>
            <person name="Gearin G."/>
            <person name="Giannoukos G."/>
            <person name="Goode T."/>
            <person name="Goyette A."/>
            <person name="Graham J."/>
            <person name="Grandbois E."/>
            <person name="Gyaltsen K."/>
            <person name="Hafez N."/>
            <person name="Hagopian D."/>
            <person name="Hagos B."/>
            <person name="Hall J."/>
            <person name="Healy C."/>
            <person name="Hegarty R."/>
            <person name="Honan T."/>
            <person name="Horn A."/>
            <person name="Houde N."/>
            <person name="Hughes L."/>
            <person name="Hunnicutt L."/>
            <person name="Husby M."/>
            <person name="Jester B."/>
            <person name="Jones C."/>
            <person name="Kamat A."/>
            <person name="Kanga B."/>
            <person name="Kells C."/>
            <person name="Khazanovich D."/>
            <person name="Kieu A.C."/>
            <person name="Kisner P."/>
            <person name="Kumar M."/>
            <person name="Lance K."/>
            <person name="Landers T."/>
            <person name="Lara M."/>
            <person name="Lee W."/>
            <person name="Leger J.P."/>
            <person name="Lennon N."/>
            <person name="Leuper L."/>
            <person name="LeVine S."/>
            <person name="Liu J."/>
            <person name="Liu X."/>
            <person name="Lokyitsang Y."/>
            <person name="Lokyitsang T."/>
            <person name="Lui A."/>
            <person name="Macdonald J."/>
            <person name="Major J."/>
            <person name="Marabella R."/>
            <person name="Maru K."/>
            <person name="Matthews C."/>
            <person name="McDonough S."/>
            <person name="Mehta T."/>
            <person name="Meldrim J."/>
            <person name="Melnikov A."/>
            <person name="Meneus L."/>
            <person name="Mihalev A."/>
            <person name="Mihova T."/>
            <person name="Miller K."/>
            <person name="Mittelman R."/>
            <person name="Mlenga V."/>
            <person name="Mulrain L."/>
            <person name="Munson G."/>
            <person name="Navidi A."/>
            <person name="Naylor J."/>
            <person name="Nguyen T."/>
            <person name="Nguyen N."/>
            <person name="Nguyen C."/>
            <person name="Nguyen T."/>
            <person name="Nicol R."/>
            <person name="Norbu N."/>
            <person name="Norbu C."/>
            <person name="Novod N."/>
            <person name="Nyima T."/>
            <person name="Olandt P."/>
            <person name="O'Neill B."/>
            <person name="O'Neill K."/>
            <person name="Osman S."/>
            <person name="Oyono L."/>
            <person name="Patti C."/>
            <person name="Perrin D."/>
            <person name="Phunkhang P."/>
            <person name="Pierre F."/>
            <person name="Priest M."/>
            <person name="Rachupka A."/>
            <person name="Raghuraman S."/>
            <person name="Rameau R."/>
            <person name="Ray V."/>
            <person name="Raymond C."/>
            <person name="Rege F."/>
            <person name="Rise C."/>
            <person name="Rogers J."/>
            <person name="Rogov P."/>
            <person name="Sahalie J."/>
            <person name="Settipalli S."/>
            <person name="Sharpe T."/>
            <person name="Shea T."/>
            <person name="Sheehan M."/>
            <person name="Sherpa N."/>
            <person name="Shi J."/>
            <person name="Shih D."/>
            <person name="Sloan J."/>
            <person name="Smith C."/>
            <person name="Sparrow T."/>
            <person name="Stalker J."/>
            <person name="Stange-Thomann N."/>
            <person name="Stavropoulos S."/>
            <person name="Stone C."/>
            <person name="Stone S."/>
            <person name="Sykes S."/>
            <person name="Tchuinga P."/>
            <person name="Tenzing P."/>
            <person name="Tesfaye S."/>
            <person name="Thoulutsang D."/>
            <person name="Thoulutsang Y."/>
            <person name="Topham K."/>
            <person name="Topping I."/>
            <person name="Tsamla T."/>
            <person name="Vassiliev H."/>
            <person name="Venkataraman V."/>
            <person name="Vo A."/>
            <person name="Wangchuk T."/>
            <person name="Wangdi T."/>
            <person name="Weiand M."/>
            <person name="Wilkinson J."/>
            <person name="Wilson A."/>
            <person name="Yadav S."/>
            <person name="Yang S."/>
            <person name="Yang X."/>
            <person name="Young G."/>
            <person name="Yu Q."/>
            <person name="Zainoun J."/>
            <person name="Zembek L."/>
            <person name="Zimmer A."/>
            <person name="Lander E.S."/>
        </authorList>
    </citation>
    <scope>NUCLEOTIDE SEQUENCE [LARGE SCALE GENOMIC DNA]</scope>
    <source>
        <strain evidence="1">Boxer</strain>
    </source>
</reference>
<accession>A0A8C0N4J8</accession>
<dbReference type="Ensembl" id="ENSCAFT00030023072.1">
    <property type="protein sequence ID" value="ENSCAFP00030020129.1"/>
    <property type="gene ID" value="ENSCAFG00030012451.1"/>
</dbReference>
<evidence type="ECO:0000313" key="2">
    <source>
        <dbReference type="Ensembl" id="ENSCAFP00030020129.1"/>
    </source>
</evidence>
<name>A0A8C0N4J8_CANLF</name>
<protein>
    <submittedName>
        <fullName evidence="2">Uncharacterized protein</fullName>
    </submittedName>
</protein>